<proteinExistence type="predicted"/>
<dbReference type="PANTHER" id="PTHR12558:SF13">
    <property type="entry name" value="CELL DIVISION CYCLE PROTEIN 27 HOMOLOG"/>
    <property type="match status" value="1"/>
</dbReference>
<dbReference type="SMART" id="SM00028">
    <property type="entry name" value="TPR"/>
    <property type="match status" value="4"/>
</dbReference>
<dbReference type="SMART" id="SM00257">
    <property type="entry name" value="LysM"/>
    <property type="match status" value="1"/>
</dbReference>
<sequence length="457" mass="50957">MRKLVQNSGKIAFIFIALAGLSACVTQNFSEDKPVVERDFNDDQKARTRISLALGYLKMGNTAQAKYNLEKAKQFSPNLVDVYTAFAHYYESVGEFEKTEQSYLEALSLEDEDADTLNNFGVFLCRQNRVNEAEKYFLKAIEVPTYIRVSESYENIALCHLKVDQYSKAEHALKRSIAHSPNSPSSLMQMAQLQYAKGSYEKSSNYLSRFELATRRFTPQAIALAFKVQKKLGNEEVSNNYATMLLKMFPDSSQAKEYLDNELVQIEADELALKYRKYKLINSGVKINKKPIVVVNKAKPNNLNADGFKRSAPTITVVNEKLVDDATIAQQTGQSIAKNSQIDAQMAPKAGQSQPASPSVTNAPKAAAPIKSTPVKTVVVSAKPKLNSATKAQTPVPVAQQSIRIADLDNPVHTVQKGENLYQISVKYNITISTIRRWNDLKKETIQVGQVLRLTKP</sequence>
<reference evidence="4 5" key="1">
    <citation type="submission" date="2023-09" db="EMBL/GenBank/DDBJ databases">
        <authorList>
            <person name="Qi X."/>
        </authorList>
    </citation>
    <scope>NUCLEOTIDE SEQUENCE [LARGE SCALE GENOMIC DNA]</scope>
    <source>
        <strain evidence="4 5">S1-1</strain>
    </source>
</reference>
<feature type="compositionally biased region" description="Polar residues" evidence="1">
    <location>
        <begin position="351"/>
        <end position="362"/>
    </location>
</feature>
<dbReference type="InterPro" id="IPR011990">
    <property type="entry name" value="TPR-like_helical_dom_sf"/>
</dbReference>
<dbReference type="PANTHER" id="PTHR12558">
    <property type="entry name" value="CELL DIVISION CYCLE 16,23,27"/>
    <property type="match status" value="1"/>
</dbReference>
<feature type="signal peptide" evidence="2">
    <location>
        <begin position="1"/>
        <end position="19"/>
    </location>
</feature>
<evidence type="ECO:0000313" key="5">
    <source>
        <dbReference type="Proteomes" id="UP001301442"/>
    </source>
</evidence>
<organism evidence="4 5">
    <name type="scientific">Thalassotalea fonticola</name>
    <dbReference type="NCBI Taxonomy" id="3065649"/>
    <lineage>
        <taxon>Bacteria</taxon>
        <taxon>Pseudomonadati</taxon>
        <taxon>Pseudomonadota</taxon>
        <taxon>Gammaproteobacteria</taxon>
        <taxon>Alteromonadales</taxon>
        <taxon>Colwelliaceae</taxon>
        <taxon>Thalassotalea</taxon>
    </lineage>
</organism>
<dbReference type="NCBIfam" id="TIGR02521">
    <property type="entry name" value="type_IV_pilW"/>
    <property type="match status" value="1"/>
</dbReference>
<gene>
    <name evidence="4" type="primary">pilW</name>
    <name evidence="4" type="ORF">RI844_17955</name>
</gene>
<dbReference type="Gene3D" id="1.25.40.10">
    <property type="entry name" value="Tetratricopeptide repeat domain"/>
    <property type="match status" value="1"/>
</dbReference>
<keyword evidence="2" id="KW-0732">Signal</keyword>
<dbReference type="Pfam" id="PF13424">
    <property type="entry name" value="TPR_12"/>
    <property type="match status" value="1"/>
</dbReference>
<feature type="domain" description="LysM" evidence="3">
    <location>
        <begin position="412"/>
        <end position="455"/>
    </location>
</feature>
<feature type="chain" id="PRO_5046488203" evidence="2">
    <location>
        <begin position="20"/>
        <end position="457"/>
    </location>
</feature>
<dbReference type="Proteomes" id="UP001301442">
    <property type="component" value="Chromosome"/>
</dbReference>
<dbReference type="CDD" id="cd00118">
    <property type="entry name" value="LysM"/>
    <property type="match status" value="1"/>
</dbReference>
<dbReference type="SUPFAM" id="SSF48452">
    <property type="entry name" value="TPR-like"/>
    <property type="match status" value="1"/>
</dbReference>
<name>A0ABZ0GMT2_9GAMM</name>
<dbReference type="SUPFAM" id="SSF54106">
    <property type="entry name" value="LysM domain"/>
    <property type="match status" value="1"/>
</dbReference>
<dbReference type="RefSeq" id="WP_348396018.1">
    <property type="nucleotide sequence ID" value="NZ_CP136600.1"/>
</dbReference>
<evidence type="ECO:0000259" key="3">
    <source>
        <dbReference type="SMART" id="SM00257"/>
    </source>
</evidence>
<dbReference type="Pfam" id="PF01476">
    <property type="entry name" value="LysM"/>
    <property type="match status" value="1"/>
</dbReference>
<evidence type="ECO:0000256" key="1">
    <source>
        <dbReference type="SAM" id="MobiDB-lite"/>
    </source>
</evidence>
<dbReference type="InterPro" id="IPR013360">
    <property type="entry name" value="Pilus_4_PilW"/>
</dbReference>
<evidence type="ECO:0000256" key="2">
    <source>
        <dbReference type="SAM" id="SignalP"/>
    </source>
</evidence>
<evidence type="ECO:0000313" key="4">
    <source>
        <dbReference type="EMBL" id="WOH37227.1"/>
    </source>
</evidence>
<dbReference type="EMBL" id="CP136600">
    <property type="protein sequence ID" value="WOH37227.1"/>
    <property type="molecule type" value="Genomic_DNA"/>
</dbReference>
<keyword evidence="5" id="KW-1185">Reference proteome</keyword>
<accession>A0ABZ0GMT2</accession>
<dbReference type="InterPro" id="IPR019734">
    <property type="entry name" value="TPR_rpt"/>
</dbReference>
<feature type="region of interest" description="Disordered" evidence="1">
    <location>
        <begin position="339"/>
        <end position="367"/>
    </location>
</feature>
<dbReference type="Gene3D" id="3.10.350.10">
    <property type="entry name" value="LysM domain"/>
    <property type="match status" value="1"/>
</dbReference>
<dbReference type="InterPro" id="IPR036779">
    <property type="entry name" value="LysM_dom_sf"/>
</dbReference>
<protein>
    <submittedName>
        <fullName evidence="4">Type IV pilus biogenesis/stability protein PilW</fullName>
    </submittedName>
</protein>
<dbReference type="InterPro" id="IPR018392">
    <property type="entry name" value="LysM"/>
</dbReference>